<proteinExistence type="predicted"/>
<feature type="compositionally biased region" description="Polar residues" evidence="1">
    <location>
        <begin position="57"/>
        <end position="82"/>
    </location>
</feature>
<reference evidence="3 4" key="1">
    <citation type="submission" date="2019-11" db="EMBL/GenBank/DDBJ databases">
        <title>Nocardia sp. nov. CT2-14 isolated from soil.</title>
        <authorList>
            <person name="Kanchanasin P."/>
            <person name="Tanasupawat S."/>
            <person name="Yuki M."/>
            <person name="Kudo T."/>
        </authorList>
    </citation>
    <scope>NUCLEOTIDE SEQUENCE [LARGE SCALE GENOMIC DNA]</scope>
    <source>
        <strain evidence="3 4">CT2-14</strain>
    </source>
</reference>
<feature type="domain" description="RNA polymerase sigma-70 region 4" evidence="2">
    <location>
        <begin position="97"/>
        <end position="135"/>
    </location>
</feature>
<sequence length="530" mass="58309">MSDGSRGHRLPTSNISSGARYRNTPKVTHGRGYSARSTPSAIGSRRKRRRSTSGSGNDWTWLSPTSPTIRTPMVSQDKQTDIESGTTADWLAAAWASVPERSRAVFIARYRGMTLQEIGDIHGFTREYARQILMRVAQHVCDRASEAVPDWRERLRETNTGIAIRRDELARVIGARDHAAVKILAEAAGLRAPRTWAGELDGWWGSSPEALAAYLSKIVDNAPFTSEMLEAFVFDHQVPDGFPIETLLADTRSPLACGPDGTWLRRRVRSRDAAYLWLLGQGAPHRIERIAAEVGAVSARTLAESLRRDERFVLIRPEGNWALAEWPGLSGTKYRGAVEVVVDLVTKFGPISKGELFSKAVQLYPVSQWRLQQCLAIDQLGETDGGQIDLVARGAKPIEVAEPRKPANMAMNDDGTVYGVRLSVDFDMLRGSGVIVNTWLTWQLGLRRAPMSMTFETDDLPVPLVVRRNTSGAQITALRTFTSSQGMAVGCEVAVVLLTDTRVARLHHACAAGACAAEWTEDPADREVVL</sequence>
<evidence type="ECO:0000313" key="4">
    <source>
        <dbReference type="Proteomes" id="UP000432464"/>
    </source>
</evidence>
<feature type="region of interest" description="Disordered" evidence="1">
    <location>
        <begin position="1"/>
        <end position="82"/>
    </location>
</feature>
<organism evidence="3 4">
    <name type="scientific">Nocardia aurantiaca</name>
    <dbReference type="NCBI Taxonomy" id="2675850"/>
    <lineage>
        <taxon>Bacteria</taxon>
        <taxon>Bacillati</taxon>
        <taxon>Actinomycetota</taxon>
        <taxon>Actinomycetes</taxon>
        <taxon>Mycobacteriales</taxon>
        <taxon>Nocardiaceae</taxon>
        <taxon>Nocardia</taxon>
    </lineage>
</organism>
<gene>
    <name evidence="3" type="ORF">GLP40_26300</name>
</gene>
<name>A0A6I3L4M5_9NOCA</name>
<dbReference type="SUPFAM" id="SSF88659">
    <property type="entry name" value="Sigma3 and sigma4 domains of RNA polymerase sigma factors"/>
    <property type="match status" value="1"/>
</dbReference>
<dbReference type="GO" id="GO:0003700">
    <property type="term" value="F:DNA-binding transcription factor activity"/>
    <property type="evidence" value="ECO:0007669"/>
    <property type="project" value="InterPro"/>
</dbReference>
<dbReference type="InterPro" id="IPR007630">
    <property type="entry name" value="RNA_pol_sigma70_r4"/>
</dbReference>
<dbReference type="InterPro" id="IPR013324">
    <property type="entry name" value="RNA_pol_sigma_r3/r4-like"/>
</dbReference>
<dbReference type="GO" id="GO:0006352">
    <property type="term" value="P:DNA-templated transcription initiation"/>
    <property type="evidence" value="ECO:0007669"/>
    <property type="project" value="InterPro"/>
</dbReference>
<dbReference type="Proteomes" id="UP000432464">
    <property type="component" value="Unassembled WGS sequence"/>
</dbReference>
<dbReference type="AlphaFoldDB" id="A0A6I3L4M5"/>
<dbReference type="InterPro" id="IPR036388">
    <property type="entry name" value="WH-like_DNA-bd_sf"/>
</dbReference>
<dbReference type="EMBL" id="WMBB01000013">
    <property type="protein sequence ID" value="MTE16268.1"/>
    <property type="molecule type" value="Genomic_DNA"/>
</dbReference>
<dbReference type="Pfam" id="PF04545">
    <property type="entry name" value="Sigma70_r4"/>
    <property type="match status" value="1"/>
</dbReference>
<accession>A0A6I3L4M5</accession>
<protein>
    <submittedName>
        <fullName evidence="3">RNA polymerase subunit sigma-70</fullName>
    </submittedName>
</protein>
<evidence type="ECO:0000256" key="1">
    <source>
        <dbReference type="SAM" id="MobiDB-lite"/>
    </source>
</evidence>
<evidence type="ECO:0000259" key="2">
    <source>
        <dbReference type="Pfam" id="PF04545"/>
    </source>
</evidence>
<evidence type="ECO:0000313" key="3">
    <source>
        <dbReference type="EMBL" id="MTE16268.1"/>
    </source>
</evidence>
<keyword evidence="4" id="KW-1185">Reference proteome</keyword>
<comment type="caution">
    <text evidence="3">The sequence shown here is derived from an EMBL/GenBank/DDBJ whole genome shotgun (WGS) entry which is preliminary data.</text>
</comment>
<dbReference type="Gene3D" id="1.10.10.10">
    <property type="entry name" value="Winged helix-like DNA-binding domain superfamily/Winged helix DNA-binding domain"/>
    <property type="match status" value="1"/>
</dbReference>